<dbReference type="RefSeq" id="WP_138086593.1">
    <property type="nucleotide sequence ID" value="NZ_VAUV01000008.1"/>
</dbReference>
<accession>A0A5R8KE09</accession>
<dbReference type="Proteomes" id="UP000306196">
    <property type="component" value="Unassembled WGS sequence"/>
</dbReference>
<dbReference type="AlphaFoldDB" id="A0A5R8KE09"/>
<organism evidence="1 2">
    <name type="scientific">Phragmitibacter flavus</name>
    <dbReference type="NCBI Taxonomy" id="2576071"/>
    <lineage>
        <taxon>Bacteria</taxon>
        <taxon>Pseudomonadati</taxon>
        <taxon>Verrucomicrobiota</taxon>
        <taxon>Verrucomicrobiia</taxon>
        <taxon>Verrucomicrobiales</taxon>
        <taxon>Verrucomicrobiaceae</taxon>
        <taxon>Phragmitibacter</taxon>
    </lineage>
</organism>
<evidence type="ECO:0000313" key="2">
    <source>
        <dbReference type="Proteomes" id="UP000306196"/>
    </source>
</evidence>
<comment type="caution">
    <text evidence="1">The sequence shown here is derived from an EMBL/GenBank/DDBJ whole genome shotgun (WGS) entry which is preliminary data.</text>
</comment>
<keyword evidence="2" id="KW-1185">Reference proteome</keyword>
<gene>
    <name evidence="1" type="ORF">FEM03_12485</name>
</gene>
<dbReference type="EMBL" id="VAUV01000008">
    <property type="protein sequence ID" value="TLD70536.1"/>
    <property type="molecule type" value="Genomic_DNA"/>
</dbReference>
<evidence type="ECO:0000313" key="1">
    <source>
        <dbReference type="EMBL" id="TLD70536.1"/>
    </source>
</evidence>
<dbReference type="OrthoDB" id="7058782at2"/>
<reference evidence="1 2" key="1">
    <citation type="submission" date="2019-05" db="EMBL/GenBank/DDBJ databases">
        <title>Verrucobacter flavum gen. nov., sp. nov. a new member of the family Verrucomicrobiaceae.</title>
        <authorList>
            <person name="Szuroczki S."/>
            <person name="Abbaszade G."/>
            <person name="Szabo A."/>
            <person name="Felfoldi T."/>
            <person name="Schumann P."/>
            <person name="Boka K."/>
            <person name="Keki Z."/>
            <person name="Toumi M."/>
            <person name="Toth E."/>
        </authorList>
    </citation>
    <scope>NUCLEOTIDE SEQUENCE [LARGE SCALE GENOMIC DNA]</scope>
    <source>
        <strain evidence="1 2">MG-N-17</strain>
    </source>
</reference>
<sequence length="142" mass="15756">MKPFCPKSTSYLKPGHFWSIPIDDDRFGCGVVLALHLNREGKRETRSFLAGLLDWNGDAPPRASEIENREVIATRFAHIKAITMSGGEIIGEVVPWWEWPLEVSGRDDIPTAGYNVLNLLAKKHATLAATTKGEQDASGNRR</sequence>
<dbReference type="Pfam" id="PF15428">
    <property type="entry name" value="Imm26"/>
    <property type="match status" value="1"/>
</dbReference>
<dbReference type="InterPro" id="IPR029278">
    <property type="entry name" value="Imm26"/>
</dbReference>
<proteinExistence type="predicted"/>
<name>A0A5R8KE09_9BACT</name>
<protein>
    <submittedName>
        <fullName evidence="1">Uncharacterized protein</fullName>
    </submittedName>
</protein>